<name>G9ESL2_9GAMM</name>
<dbReference type="EMBL" id="JH413846">
    <property type="protein sequence ID" value="EHL29693.1"/>
    <property type="molecule type" value="Genomic_DNA"/>
</dbReference>
<evidence type="ECO:0000313" key="1">
    <source>
        <dbReference type="EMBL" id="EHL29693.1"/>
    </source>
</evidence>
<keyword evidence="2" id="KW-1185">Reference proteome</keyword>
<dbReference type="Proteomes" id="UP000002770">
    <property type="component" value="Unassembled WGS sequence"/>
</dbReference>
<reference evidence="1 2" key="1">
    <citation type="journal article" date="2011" name="BMC Genomics">
        <title>Insight into cross-talk between intra-amoebal pathogens.</title>
        <authorList>
            <person name="Gimenez G."/>
            <person name="Bertelli C."/>
            <person name="Moliner C."/>
            <person name="Robert C."/>
            <person name="Raoult D."/>
            <person name="Fournier P.E."/>
            <person name="Greub G."/>
        </authorList>
    </citation>
    <scope>NUCLEOTIDE SEQUENCE [LARGE SCALE GENOMIC DNA]</scope>
    <source>
        <strain evidence="1 2">LLAP12</strain>
    </source>
</reference>
<gene>
    <name evidence="1" type="ORF">LDG_8283</name>
</gene>
<dbReference type="HOGENOM" id="CLU_2330267_0_0_6"/>
<proteinExistence type="predicted"/>
<dbReference type="OrthoDB" id="5655459at2"/>
<protein>
    <submittedName>
        <fullName evidence="1">Uncharacterized protein</fullName>
    </submittedName>
</protein>
<accession>G9ESL2</accession>
<sequence>MAQYCITSIILNAYEARIHFDYYLPENNAHWQDRYHGSIDILETVVHGSKLLFDELPIIERIHIRRACWNYLETKGLYRITLVIPLSLYSPLTKRSSR</sequence>
<dbReference type="RefSeq" id="WP_006872162.1">
    <property type="nucleotide sequence ID" value="NZ_JH413846.1"/>
</dbReference>
<evidence type="ECO:0000313" key="2">
    <source>
        <dbReference type="Proteomes" id="UP000002770"/>
    </source>
</evidence>
<dbReference type="AlphaFoldDB" id="G9ESL2"/>
<organism evidence="1 2">
    <name type="scientific">Legionella drancourtii LLAP12</name>
    <dbReference type="NCBI Taxonomy" id="658187"/>
    <lineage>
        <taxon>Bacteria</taxon>
        <taxon>Pseudomonadati</taxon>
        <taxon>Pseudomonadota</taxon>
        <taxon>Gammaproteobacteria</taxon>
        <taxon>Legionellales</taxon>
        <taxon>Legionellaceae</taxon>
        <taxon>Legionella</taxon>
    </lineage>
</organism>
<dbReference type="InParanoid" id="G9ESL2"/>